<evidence type="ECO:0000313" key="1">
    <source>
        <dbReference type="EMBL" id="RHN70673.1"/>
    </source>
</evidence>
<protein>
    <submittedName>
        <fullName evidence="1">Uncharacterized protein</fullName>
    </submittedName>
</protein>
<reference evidence="1" key="1">
    <citation type="journal article" date="2018" name="Nat. Plants">
        <title>Whole-genome landscape of Medicago truncatula symbiotic genes.</title>
        <authorList>
            <person name="Pecrix Y."/>
            <person name="Gamas P."/>
            <person name="Carrere S."/>
        </authorList>
    </citation>
    <scope>NUCLEOTIDE SEQUENCE</scope>
    <source>
        <tissue evidence="1">Leaves</tissue>
    </source>
</reference>
<comment type="caution">
    <text evidence="1">The sequence shown here is derived from an EMBL/GenBank/DDBJ whole genome shotgun (WGS) entry which is preliminary data.</text>
</comment>
<dbReference type="EMBL" id="PSQE01000003">
    <property type="protein sequence ID" value="RHN70673.1"/>
    <property type="molecule type" value="Genomic_DNA"/>
</dbReference>
<accession>A0A396J1S6</accession>
<organism evidence="1">
    <name type="scientific">Medicago truncatula</name>
    <name type="common">Barrel medic</name>
    <name type="synonym">Medicago tribuloides</name>
    <dbReference type="NCBI Taxonomy" id="3880"/>
    <lineage>
        <taxon>Eukaryota</taxon>
        <taxon>Viridiplantae</taxon>
        <taxon>Streptophyta</taxon>
        <taxon>Embryophyta</taxon>
        <taxon>Tracheophyta</taxon>
        <taxon>Spermatophyta</taxon>
        <taxon>Magnoliopsida</taxon>
        <taxon>eudicotyledons</taxon>
        <taxon>Gunneridae</taxon>
        <taxon>Pentapetalae</taxon>
        <taxon>rosids</taxon>
        <taxon>fabids</taxon>
        <taxon>Fabales</taxon>
        <taxon>Fabaceae</taxon>
        <taxon>Papilionoideae</taxon>
        <taxon>50 kb inversion clade</taxon>
        <taxon>NPAAA clade</taxon>
        <taxon>Hologalegina</taxon>
        <taxon>IRL clade</taxon>
        <taxon>Trifolieae</taxon>
        <taxon>Medicago</taxon>
    </lineage>
</organism>
<proteinExistence type="predicted"/>
<dbReference type="Proteomes" id="UP000265566">
    <property type="component" value="Chromosome 3"/>
</dbReference>
<sequence>MLAGPYQSEEDTLCIVAESLDVEDLSKEAVAERIHRASVGGLHALLSMAKYDASIGYLRCA</sequence>
<name>A0A396J1S6_MEDTR</name>
<gene>
    <name evidence="1" type="ORF">MtrunA17_Chr3g0138091</name>
</gene>
<dbReference type="Gramene" id="rna19282">
    <property type="protein sequence ID" value="RHN70673.1"/>
    <property type="gene ID" value="gene19282"/>
</dbReference>
<dbReference type="AlphaFoldDB" id="A0A396J1S6"/>